<protein>
    <recommendedName>
        <fullName evidence="4">Lysine-specific metallo-endopeptidase domain-containing protein</fullName>
    </recommendedName>
</protein>
<feature type="signal peptide" evidence="1">
    <location>
        <begin position="1"/>
        <end position="18"/>
    </location>
</feature>
<reference evidence="2" key="2">
    <citation type="journal article" date="2023" name="IMA Fungus">
        <title>Comparative genomic study of the Penicillium genus elucidates a diverse pangenome and 15 lateral gene transfer events.</title>
        <authorList>
            <person name="Petersen C."/>
            <person name="Sorensen T."/>
            <person name="Nielsen M.R."/>
            <person name="Sondergaard T.E."/>
            <person name="Sorensen J.L."/>
            <person name="Fitzpatrick D.A."/>
            <person name="Frisvad J.C."/>
            <person name="Nielsen K.L."/>
        </authorList>
    </citation>
    <scope>NUCLEOTIDE SEQUENCE</scope>
    <source>
        <strain evidence="2">IBT 29677</strain>
    </source>
</reference>
<evidence type="ECO:0000256" key="1">
    <source>
        <dbReference type="SAM" id="SignalP"/>
    </source>
</evidence>
<keyword evidence="1" id="KW-0732">Signal</keyword>
<feature type="chain" id="PRO_5040988980" description="Lysine-specific metallo-endopeptidase domain-containing protein" evidence="1">
    <location>
        <begin position="19"/>
        <end position="363"/>
    </location>
</feature>
<sequence length="363" mass="39785">MQLHVILSSLTLASLVYAAPKAHFSKRTYPKFENWGTDAVSKDHKKKLTDALPDAIDLVTRVSEDYNTYKDIWSKYFPESDHDDVKKVYAQIVSDPTKPDNGENRLENCQIVGEDFQKGQPQDSCAEGAEAWTSNLPDGSFGNPPGTSITYFCDPAYTGPLKYQDMRCVNIGNTLSDKLDFLGATILHEWTHNDAIGKEAIGTHIADIGGEKGYGPWGTRQMLQNDPSSCKLNADSYTWLALEVFWTKLCLNGKRFSDPVKPATISCFHAGDPSGHMGVCPNLGSTGWCDCGSAGKYPVLDGDDICGYTEQPDVEAMDIYSTDCGPTEAGPSSPECHNYTAPVADVQNINSQLNSWGGFNYML</sequence>
<evidence type="ECO:0000313" key="3">
    <source>
        <dbReference type="Proteomes" id="UP001147747"/>
    </source>
</evidence>
<dbReference type="EMBL" id="JAPZBU010000009">
    <property type="protein sequence ID" value="KAJ5387534.1"/>
    <property type="molecule type" value="Genomic_DNA"/>
</dbReference>
<dbReference type="Gene3D" id="3.40.390.10">
    <property type="entry name" value="Collagenase (Catalytic Domain)"/>
    <property type="match status" value="1"/>
</dbReference>
<dbReference type="GeneID" id="81373692"/>
<dbReference type="GO" id="GO:0008237">
    <property type="term" value="F:metallopeptidase activity"/>
    <property type="evidence" value="ECO:0007669"/>
    <property type="project" value="InterPro"/>
</dbReference>
<keyword evidence="3" id="KW-1185">Reference proteome</keyword>
<name>A0A9W9VQS1_9EURO</name>
<dbReference type="InterPro" id="IPR024079">
    <property type="entry name" value="MetalloPept_cat_dom_sf"/>
</dbReference>
<reference evidence="2" key="1">
    <citation type="submission" date="2022-12" db="EMBL/GenBank/DDBJ databases">
        <authorList>
            <person name="Petersen C."/>
        </authorList>
    </citation>
    <scope>NUCLEOTIDE SEQUENCE</scope>
    <source>
        <strain evidence="2">IBT 29677</strain>
    </source>
</reference>
<dbReference type="SUPFAM" id="SSF55486">
    <property type="entry name" value="Metalloproteases ('zincins'), catalytic domain"/>
    <property type="match status" value="1"/>
</dbReference>
<organism evidence="2 3">
    <name type="scientific">Penicillium cosmopolitanum</name>
    <dbReference type="NCBI Taxonomy" id="1131564"/>
    <lineage>
        <taxon>Eukaryota</taxon>
        <taxon>Fungi</taxon>
        <taxon>Dikarya</taxon>
        <taxon>Ascomycota</taxon>
        <taxon>Pezizomycotina</taxon>
        <taxon>Eurotiomycetes</taxon>
        <taxon>Eurotiomycetidae</taxon>
        <taxon>Eurotiales</taxon>
        <taxon>Aspergillaceae</taxon>
        <taxon>Penicillium</taxon>
    </lineage>
</organism>
<comment type="caution">
    <text evidence="2">The sequence shown here is derived from an EMBL/GenBank/DDBJ whole genome shotgun (WGS) entry which is preliminary data.</text>
</comment>
<dbReference type="RefSeq" id="XP_056485332.1">
    <property type="nucleotide sequence ID" value="XM_056634712.1"/>
</dbReference>
<evidence type="ECO:0008006" key="4">
    <source>
        <dbReference type="Google" id="ProtNLM"/>
    </source>
</evidence>
<proteinExistence type="predicted"/>
<accession>A0A9W9VQS1</accession>
<dbReference type="Proteomes" id="UP001147747">
    <property type="component" value="Unassembled WGS sequence"/>
</dbReference>
<dbReference type="OrthoDB" id="4340678at2759"/>
<gene>
    <name evidence="2" type="ORF">N7509_010075</name>
</gene>
<dbReference type="AlphaFoldDB" id="A0A9W9VQS1"/>
<evidence type="ECO:0000313" key="2">
    <source>
        <dbReference type="EMBL" id="KAJ5387534.1"/>
    </source>
</evidence>